<name>A0A8K0MDI0_9ROSA</name>
<comment type="caution">
    <text evidence="1">The sequence shown here is derived from an EMBL/GenBank/DDBJ whole genome shotgun (WGS) entry which is preliminary data.</text>
</comment>
<reference evidence="1" key="1">
    <citation type="submission" date="2020-03" db="EMBL/GenBank/DDBJ databases">
        <title>A high-quality chromosome-level genome assembly of a woody plant with both climbing and erect habits, Rhamnella rubrinervis.</title>
        <authorList>
            <person name="Lu Z."/>
            <person name="Yang Y."/>
            <person name="Zhu X."/>
            <person name="Sun Y."/>
        </authorList>
    </citation>
    <scope>NUCLEOTIDE SEQUENCE</scope>
    <source>
        <strain evidence="1">BYM</strain>
        <tissue evidence="1">Leaf</tissue>
    </source>
</reference>
<evidence type="ECO:0000313" key="1">
    <source>
        <dbReference type="EMBL" id="KAF3443359.1"/>
    </source>
</evidence>
<dbReference type="EMBL" id="VOIH02000006">
    <property type="protein sequence ID" value="KAF3443359.1"/>
    <property type="molecule type" value="Genomic_DNA"/>
</dbReference>
<gene>
    <name evidence="1" type="ORF">FNV43_RR13041</name>
</gene>
<keyword evidence="2" id="KW-1185">Reference proteome</keyword>
<sequence>MDPVTLEVWDHTDQMGQIEPINHVCLVCLGLVNLVKPGDESLVSQGRESLKDVLLVEMLDNQLKIFNPPRECFISLKEGPEIKQMIRMWKSAGFVKDPGKIIKHVRFSKLLNLVAFLRSESSGGKILYRYGGGLDGLVMRTN</sequence>
<dbReference type="AlphaFoldDB" id="A0A8K0MDI0"/>
<proteinExistence type="predicted"/>
<dbReference type="Proteomes" id="UP000796880">
    <property type="component" value="Unassembled WGS sequence"/>
</dbReference>
<evidence type="ECO:0000313" key="2">
    <source>
        <dbReference type="Proteomes" id="UP000796880"/>
    </source>
</evidence>
<protein>
    <submittedName>
        <fullName evidence="1">Uncharacterized protein</fullName>
    </submittedName>
</protein>
<accession>A0A8K0MDI0</accession>
<organism evidence="1 2">
    <name type="scientific">Rhamnella rubrinervis</name>
    <dbReference type="NCBI Taxonomy" id="2594499"/>
    <lineage>
        <taxon>Eukaryota</taxon>
        <taxon>Viridiplantae</taxon>
        <taxon>Streptophyta</taxon>
        <taxon>Embryophyta</taxon>
        <taxon>Tracheophyta</taxon>
        <taxon>Spermatophyta</taxon>
        <taxon>Magnoliopsida</taxon>
        <taxon>eudicotyledons</taxon>
        <taxon>Gunneridae</taxon>
        <taxon>Pentapetalae</taxon>
        <taxon>rosids</taxon>
        <taxon>fabids</taxon>
        <taxon>Rosales</taxon>
        <taxon>Rhamnaceae</taxon>
        <taxon>rhamnoid group</taxon>
        <taxon>Rhamneae</taxon>
        <taxon>Rhamnella</taxon>
    </lineage>
</organism>